<dbReference type="GO" id="GO:0003677">
    <property type="term" value="F:DNA binding"/>
    <property type="evidence" value="ECO:0007669"/>
    <property type="project" value="UniProtKB-KW"/>
</dbReference>
<evidence type="ECO:0000313" key="12">
    <source>
        <dbReference type="Proteomes" id="UP000286581"/>
    </source>
</evidence>
<evidence type="ECO:0000256" key="2">
    <source>
        <dbReference type="ARBA" id="ARBA00023082"/>
    </source>
</evidence>
<proteinExistence type="predicted"/>
<reference evidence="10" key="1">
    <citation type="submission" date="2015-05" db="EMBL/GenBank/DDBJ databases">
        <authorList>
            <consortium name="Pathogen Informatics"/>
        </authorList>
    </citation>
    <scope>NUCLEOTIDE SEQUENCE [LARGE SCALE GENOMIC DNA]</scope>
    <source>
        <strain evidence="10">T1-815</strain>
    </source>
</reference>
<dbReference type="InterPro" id="IPR007627">
    <property type="entry name" value="RNA_pol_sigma70_r2"/>
</dbReference>
<dbReference type="InterPro" id="IPR000943">
    <property type="entry name" value="RNA_pol_sigma70"/>
</dbReference>
<evidence type="ECO:0000313" key="8">
    <source>
        <dbReference type="EMBL" id="RGI70425.1"/>
    </source>
</evidence>
<evidence type="ECO:0000259" key="6">
    <source>
        <dbReference type="Pfam" id="PF04545"/>
    </source>
</evidence>
<dbReference type="GO" id="GO:0016987">
    <property type="term" value="F:sigma factor activity"/>
    <property type="evidence" value="ECO:0007669"/>
    <property type="project" value="UniProtKB-KW"/>
</dbReference>
<evidence type="ECO:0000256" key="3">
    <source>
        <dbReference type="ARBA" id="ARBA00023125"/>
    </source>
</evidence>
<dbReference type="GO" id="GO:0006352">
    <property type="term" value="P:DNA-templated transcription initiation"/>
    <property type="evidence" value="ECO:0007669"/>
    <property type="project" value="InterPro"/>
</dbReference>
<evidence type="ECO:0000259" key="5">
    <source>
        <dbReference type="Pfam" id="PF04542"/>
    </source>
</evidence>
<evidence type="ECO:0000256" key="1">
    <source>
        <dbReference type="ARBA" id="ARBA00023015"/>
    </source>
</evidence>
<dbReference type="PRINTS" id="PR00046">
    <property type="entry name" value="SIGMA70FCT"/>
</dbReference>
<dbReference type="InterPro" id="IPR007630">
    <property type="entry name" value="RNA_pol_sigma70_r4"/>
</dbReference>
<dbReference type="NCBIfam" id="TIGR02937">
    <property type="entry name" value="sigma70-ECF"/>
    <property type="match status" value="1"/>
</dbReference>
<evidence type="ECO:0000256" key="4">
    <source>
        <dbReference type="ARBA" id="ARBA00023163"/>
    </source>
</evidence>
<evidence type="ECO:0000313" key="7">
    <source>
        <dbReference type="EMBL" id="CRL39034.1"/>
    </source>
</evidence>
<dbReference type="AlphaFoldDB" id="A0A0M6WNT4"/>
<keyword evidence="4" id="KW-0804">Transcription</keyword>
<feature type="domain" description="RNA polymerase sigma-70 region 4" evidence="6">
    <location>
        <begin position="172"/>
        <end position="220"/>
    </location>
</feature>
<keyword evidence="2" id="KW-0731">Sigma factor</keyword>
<accession>A0A0M6WNT4</accession>
<dbReference type="Pfam" id="PF04545">
    <property type="entry name" value="Sigma70_r4"/>
    <property type="match status" value="1"/>
</dbReference>
<organism evidence="7 10">
    <name type="scientific">Agathobacter rectalis</name>
    <dbReference type="NCBI Taxonomy" id="39491"/>
    <lineage>
        <taxon>Bacteria</taxon>
        <taxon>Bacillati</taxon>
        <taxon>Bacillota</taxon>
        <taxon>Clostridia</taxon>
        <taxon>Lachnospirales</taxon>
        <taxon>Lachnospiraceae</taxon>
        <taxon>Agathobacter</taxon>
    </lineage>
</organism>
<feature type="domain" description="RNA polymerase sigma-70 region 2" evidence="5">
    <location>
        <begin position="9"/>
        <end position="76"/>
    </location>
</feature>
<dbReference type="InterPro" id="IPR013324">
    <property type="entry name" value="RNA_pol_sigma_r3/r4-like"/>
</dbReference>
<dbReference type="InterPro" id="IPR014284">
    <property type="entry name" value="RNA_pol_sigma-70_dom"/>
</dbReference>
<dbReference type="EMBL" id="QSOB01000002">
    <property type="protein sequence ID" value="RGI70425.1"/>
    <property type="molecule type" value="Genomic_DNA"/>
</dbReference>
<dbReference type="SUPFAM" id="SSF88946">
    <property type="entry name" value="Sigma2 domain of RNA polymerase sigma factors"/>
    <property type="match status" value="1"/>
</dbReference>
<reference evidence="11 12" key="3">
    <citation type="submission" date="2018-08" db="EMBL/GenBank/DDBJ databases">
        <title>A genome reference for cultivated species of the human gut microbiota.</title>
        <authorList>
            <person name="Zou Y."/>
            <person name="Xue W."/>
            <person name="Luo G."/>
        </authorList>
    </citation>
    <scope>NUCLEOTIDE SEQUENCE [LARGE SCALE GENOMIC DNA]</scope>
    <source>
        <strain evidence="9 12">AF12-8</strain>
        <strain evidence="8 11">TM10-3</strain>
    </source>
</reference>
<sequence length="224" mass="25816">MKSDKISRLVTENINLIYLVMKRFRNRGVDREDLFQIGAVGLTKAAQRFDESKGFAFSTYAVPLIIGEIQRFLRDDGMVHISRKIRDDARKIAIIREKYRMNENSEISLEKMEIISGMSKQDIIIAMEADKNASSIENESVLDYLDNKMSAEASDKPSETDKVINHIAMQQAFNSLDDSERRLIMLRYMQDKTQKQVAEVLGRNQVAISRMEKNTLAKLRRAMM</sequence>
<reference evidence="7" key="2">
    <citation type="submission" date="2015-05" db="EMBL/GenBank/DDBJ databases">
        <authorList>
            <person name="Wang D.B."/>
            <person name="Wang M."/>
        </authorList>
    </citation>
    <scope>NUCLEOTIDE SEQUENCE [LARGE SCALE GENOMIC DNA]</scope>
    <source>
        <strain evidence="7">T1-815</strain>
    </source>
</reference>
<dbReference type="PANTHER" id="PTHR30385:SF4">
    <property type="entry name" value="RNA POLYMERASE SIGMA-E FACTOR"/>
    <property type="match status" value="1"/>
</dbReference>
<dbReference type="SUPFAM" id="SSF88659">
    <property type="entry name" value="Sigma3 and sigma4 domains of RNA polymerase sigma factors"/>
    <property type="match status" value="1"/>
</dbReference>
<evidence type="ECO:0000313" key="11">
    <source>
        <dbReference type="Proteomes" id="UP000260642"/>
    </source>
</evidence>
<dbReference type="Proteomes" id="UP000260642">
    <property type="component" value="Unassembled WGS sequence"/>
</dbReference>
<dbReference type="PANTHER" id="PTHR30385">
    <property type="entry name" value="SIGMA FACTOR F FLAGELLAR"/>
    <property type="match status" value="1"/>
</dbReference>
<protein>
    <submittedName>
        <fullName evidence="7">RNA polymerase sigma-F factor</fullName>
    </submittedName>
    <submittedName>
        <fullName evidence="8">Sigma-70 family RNA polymerase sigma factor</fullName>
    </submittedName>
</protein>
<dbReference type="Gene3D" id="1.20.120.1810">
    <property type="match status" value="1"/>
</dbReference>
<keyword evidence="1" id="KW-0805">Transcription regulation</keyword>
<evidence type="ECO:0000313" key="10">
    <source>
        <dbReference type="Proteomes" id="UP000049472"/>
    </source>
</evidence>
<gene>
    <name evidence="9" type="ORF">DWV78_03055</name>
    <name evidence="8" type="ORF">DXD95_01810</name>
    <name evidence="7" type="ORF">T1815_19801</name>
</gene>
<dbReference type="InterPro" id="IPR013325">
    <property type="entry name" value="RNA_pol_sigma_r2"/>
</dbReference>
<keyword evidence="10" id="KW-1185">Reference proteome</keyword>
<evidence type="ECO:0000313" key="9">
    <source>
        <dbReference type="EMBL" id="RGW41019.1"/>
    </source>
</evidence>
<keyword evidence="3" id="KW-0238">DNA-binding</keyword>
<dbReference type="Proteomes" id="UP000049472">
    <property type="component" value="Unassembled WGS sequence"/>
</dbReference>
<dbReference type="EMBL" id="QSAE01000005">
    <property type="protein sequence ID" value="RGW41019.1"/>
    <property type="molecule type" value="Genomic_DNA"/>
</dbReference>
<name>A0A0M6WNT4_9FIRM</name>
<dbReference type="EMBL" id="CVRQ01000022">
    <property type="protein sequence ID" value="CRL39034.1"/>
    <property type="molecule type" value="Genomic_DNA"/>
</dbReference>
<dbReference type="RefSeq" id="WP_055062078.1">
    <property type="nucleotide sequence ID" value="NZ_AP031452.1"/>
</dbReference>
<dbReference type="Gene3D" id="1.20.140.160">
    <property type="match status" value="1"/>
</dbReference>
<dbReference type="Proteomes" id="UP000286581">
    <property type="component" value="Unassembled WGS sequence"/>
</dbReference>
<dbReference type="Pfam" id="PF04542">
    <property type="entry name" value="Sigma70_r2"/>
    <property type="match status" value="1"/>
</dbReference>
<dbReference type="CDD" id="cd06171">
    <property type="entry name" value="Sigma70_r4"/>
    <property type="match status" value="1"/>
</dbReference>